<evidence type="ECO:0000256" key="6">
    <source>
        <dbReference type="ARBA" id="ARBA00022792"/>
    </source>
</evidence>
<dbReference type="SUPFAM" id="SSF81514">
    <property type="entry name" value="Subunit X (non-heme 7 kDa protein) of cytochrome bc1 complex (Ubiquinol-cytochrome c reductase)"/>
    <property type="match status" value="1"/>
</dbReference>
<dbReference type="GO" id="GO:0045275">
    <property type="term" value="C:respiratory chain complex III"/>
    <property type="evidence" value="ECO:0007669"/>
    <property type="project" value="UniProtKB-UniRule"/>
</dbReference>
<dbReference type="GeneID" id="25262784"/>
<keyword evidence="10 12" id="KW-0472">Membrane</keyword>
<sequence>MALSTTIYNTVFKRNSIFVGTVFFGAFAFGIGYDTATTAWWDNHNRGKQWHDIRDKFVEKS</sequence>
<name>A0A066WGQ0_TILAU</name>
<keyword evidence="3 12" id="KW-0813">Transport</keyword>
<protein>
    <recommendedName>
        <fullName evidence="11 12">Complex III subunit 9</fullName>
    </recommendedName>
</protein>
<gene>
    <name evidence="13" type="ORF">K437DRAFT_231267</name>
</gene>
<evidence type="ECO:0000313" key="13">
    <source>
        <dbReference type="EMBL" id="KDN53177.1"/>
    </source>
</evidence>
<dbReference type="PANTHER" id="PTHR12980:SF0">
    <property type="entry name" value="CYTOCHROME B-C1 COMPLEX SUBUNIT 9"/>
    <property type="match status" value="1"/>
</dbReference>
<organism evidence="13 14">
    <name type="scientific">Tilletiaria anomala (strain ATCC 24038 / CBS 436.72 / UBC 951)</name>
    <dbReference type="NCBI Taxonomy" id="1037660"/>
    <lineage>
        <taxon>Eukaryota</taxon>
        <taxon>Fungi</taxon>
        <taxon>Dikarya</taxon>
        <taxon>Basidiomycota</taxon>
        <taxon>Ustilaginomycotina</taxon>
        <taxon>Exobasidiomycetes</taxon>
        <taxon>Georgefischeriales</taxon>
        <taxon>Tilletiariaceae</taxon>
        <taxon>Tilletiaria</taxon>
    </lineage>
</organism>
<reference evidence="13 14" key="1">
    <citation type="submission" date="2014-05" db="EMBL/GenBank/DDBJ databases">
        <title>Draft genome sequence of a rare smut relative, Tilletiaria anomala UBC 951.</title>
        <authorList>
            <consortium name="DOE Joint Genome Institute"/>
            <person name="Toome M."/>
            <person name="Kuo A."/>
            <person name="Henrissat B."/>
            <person name="Lipzen A."/>
            <person name="Tritt A."/>
            <person name="Yoshinaga Y."/>
            <person name="Zane M."/>
            <person name="Barry K."/>
            <person name="Grigoriev I.V."/>
            <person name="Spatafora J.W."/>
            <person name="Aimea M.C."/>
        </authorList>
    </citation>
    <scope>NUCLEOTIDE SEQUENCE [LARGE SCALE GENOMIC DNA]</scope>
    <source>
        <strain evidence="13 14">UBC 951</strain>
    </source>
</reference>
<dbReference type="InterPro" id="IPR008027">
    <property type="entry name" value="QCR9"/>
</dbReference>
<evidence type="ECO:0000256" key="5">
    <source>
        <dbReference type="ARBA" id="ARBA00022692"/>
    </source>
</evidence>
<dbReference type="InterPro" id="IPR036656">
    <property type="entry name" value="QCR9_sf"/>
</dbReference>
<dbReference type="InParanoid" id="A0A066WGQ0"/>
<dbReference type="AlphaFoldDB" id="A0A066WGQ0"/>
<comment type="subunit">
    <text evidence="12">Component of the ubiquinol-cytochrome c oxidoreductase (cytochrome b-c1 complex, complex III, CIII), a multisubunit enzyme composed of 3 respiratory subunits cytochrome b, cytochrome c1 and Rieske protein, 2 core protein subunits, and additional low-molecular weight protein subunits.</text>
</comment>
<dbReference type="PANTHER" id="PTHR12980">
    <property type="entry name" value="UBIQUINOL-CYTOCHROME C REDUCTASE COMPLEX, SUBUNIT X"/>
    <property type="match status" value="1"/>
</dbReference>
<evidence type="ECO:0000256" key="9">
    <source>
        <dbReference type="ARBA" id="ARBA00023128"/>
    </source>
</evidence>
<feature type="transmembrane region" description="Helical" evidence="12">
    <location>
        <begin position="17"/>
        <end position="41"/>
    </location>
</feature>
<evidence type="ECO:0000256" key="8">
    <source>
        <dbReference type="ARBA" id="ARBA00022989"/>
    </source>
</evidence>
<dbReference type="STRING" id="1037660.A0A066WGQ0"/>
<accession>A0A066WGQ0</accession>
<comment type="similarity">
    <text evidence="2 12">Belongs to the UQCR10/QCR9 family.</text>
</comment>
<evidence type="ECO:0000256" key="7">
    <source>
        <dbReference type="ARBA" id="ARBA00022982"/>
    </source>
</evidence>
<evidence type="ECO:0000256" key="11">
    <source>
        <dbReference type="ARBA" id="ARBA00044247"/>
    </source>
</evidence>
<evidence type="ECO:0000256" key="2">
    <source>
        <dbReference type="ARBA" id="ARBA00007856"/>
    </source>
</evidence>
<proteinExistence type="inferred from homology"/>
<evidence type="ECO:0000313" key="14">
    <source>
        <dbReference type="Proteomes" id="UP000027361"/>
    </source>
</evidence>
<comment type="caution">
    <text evidence="13">The sequence shown here is derived from an EMBL/GenBank/DDBJ whole genome shotgun (WGS) entry which is preliminary data.</text>
</comment>
<dbReference type="FunCoup" id="A0A066WGQ0">
    <property type="interactions" value="88"/>
</dbReference>
<keyword evidence="6 12" id="KW-0999">Mitochondrion inner membrane</keyword>
<dbReference type="Proteomes" id="UP000027361">
    <property type="component" value="Unassembled WGS sequence"/>
</dbReference>
<comment type="subcellular location">
    <subcellularLocation>
        <location evidence="1 12">Mitochondrion inner membrane</location>
        <topology evidence="1 12">Single-pass membrane protein</topology>
    </subcellularLocation>
</comment>
<dbReference type="GO" id="GO:0005743">
    <property type="term" value="C:mitochondrial inner membrane"/>
    <property type="evidence" value="ECO:0007669"/>
    <property type="project" value="UniProtKB-SubCell"/>
</dbReference>
<evidence type="ECO:0000256" key="4">
    <source>
        <dbReference type="ARBA" id="ARBA00022660"/>
    </source>
</evidence>
<comment type="function">
    <text evidence="12">Component of the ubiquinol-cytochrome c oxidoreductase, a multisubunit transmembrane complex that is part of the mitochondrial electron transport chain which drives oxidative phosphorylation. The complex plays an important role in the uptake of multiple carbon sources present in different host niches.</text>
</comment>
<dbReference type="Pfam" id="PF05365">
    <property type="entry name" value="UCR_UQCRX_QCR9"/>
    <property type="match status" value="1"/>
</dbReference>
<keyword evidence="8 12" id="KW-1133">Transmembrane helix</keyword>
<keyword evidence="14" id="KW-1185">Reference proteome</keyword>
<evidence type="ECO:0000256" key="1">
    <source>
        <dbReference type="ARBA" id="ARBA00004434"/>
    </source>
</evidence>
<dbReference type="HOGENOM" id="CLU_171977_3_0_1"/>
<dbReference type="OMA" id="IKHKYEV"/>
<evidence type="ECO:0000256" key="3">
    <source>
        <dbReference type="ARBA" id="ARBA00022448"/>
    </source>
</evidence>
<dbReference type="Gene3D" id="1.20.5.260">
    <property type="entry name" value="Cytochrome b-c1 complex subunit 9"/>
    <property type="match status" value="1"/>
</dbReference>
<dbReference type="EMBL" id="JMSN01000004">
    <property type="protein sequence ID" value="KDN53177.1"/>
    <property type="molecule type" value="Genomic_DNA"/>
</dbReference>
<keyword evidence="5 12" id="KW-0812">Transmembrane</keyword>
<keyword evidence="7 12" id="KW-0249">Electron transport</keyword>
<evidence type="ECO:0000256" key="12">
    <source>
        <dbReference type="RuleBase" id="RU368056"/>
    </source>
</evidence>
<dbReference type="FunFam" id="1.20.5.260:FF:000001">
    <property type="entry name" value="Cytochrome b-c1 complex subunit 9"/>
    <property type="match status" value="1"/>
</dbReference>
<keyword evidence="4 12" id="KW-0679">Respiratory chain</keyword>
<evidence type="ECO:0000256" key="10">
    <source>
        <dbReference type="ARBA" id="ARBA00023136"/>
    </source>
</evidence>
<dbReference type="RefSeq" id="XP_013246016.1">
    <property type="nucleotide sequence ID" value="XM_013390562.1"/>
</dbReference>
<dbReference type="GO" id="GO:0006122">
    <property type="term" value="P:mitochondrial electron transport, ubiquinol to cytochrome c"/>
    <property type="evidence" value="ECO:0007669"/>
    <property type="project" value="UniProtKB-UniRule"/>
</dbReference>
<keyword evidence="9 12" id="KW-0496">Mitochondrion</keyword>